<dbReference type="InterPro" id="IPR050390">
    <property type="entry name" value="C5-Methyltransferase"/>
</dbReference>
<name>A0ABX9DXN7_9PSEU</name>
<keyword evidence="5" id="KW-0680">Restriction system</keyword>
<evidence type="ECO:0000256" key="2">
    <source>
        <dbReference type="ARBA" id="ARBA00022603"/>
    </source>
</evidence>
<keyword evidence="2 6" id="KW-0489">Methyltransferase</keyword>
<organism evidence="8 9">
    <name type="scientific">Lentzea atacamensis</name>
    <dbReference type="NCBI Taxonomy" id="531938"/>
    <lineage>
        <taxon>Bacteria</taxon>
        <taxon>Bacillati</taxon>
        <taxon>Actinomycetota</taxon>
        <taxon>Actinomycetes</taxon>
        <taxon>Pseudonocardiales</taxon>
        <taxon>Pseudonocardiaceae</taxon>
        <taxon>Lentzea</taxon>
    </lineage>
</organism>
<evidence type="ECO:0000256" key="6">
    <source>
        <dbReference type="PROSITE-ProRule" id="PRU01016"/>
    </source>
</evidence>
<feature type="region of interest" description="Disordered" evidence="7">
    <location>
        <begin position="185"/>
        <end position="219"/>
    </location>
</feature>
<dbReference type="InterPro" id="IPR018117">
    <property type="entry name" value="C5_DNA_meth_AS"/>
</dbReference>
<dbReference type="EC" id="2.1.1.37" evidence="1"/>
<dbReference type="PROSITE" id="PS51679">
    <property type="entry name" value="SAM_MT_C5"/>
    <property type="match status" value="1"/>
</dbReference>
<evidence type="ECO:0000313" key="8">
    <source>
        <dbReference type="EMBL" id="RAS58962.1"/>
    </source>
</evidence>
<dbReference type="Gene3D" id="3.40.50.150">
    <property type="entry name" value="Vaccinia Virus protein VP39"/>
    <property type="match status" value="1"/>
</dbReference>
<dbReference type="PANTHER" id="PTHR10629:SF52">
    <property type="entry name" value="DNA (CYTOSINE-5)-METHYLTRANSFERASE 1"/>
    <property type="match status" value="1"/>
</dbReference>
<feature type="compositionally biased region" description="Basic and acidic residues" evidence="7">
    <location>
        <begin position="209"/>
        <end position="218"/>
    </location>
</feature>
<dbReference type="RefSeq" id="WP_112232289.1">
    <property type="nucleotide sequence ID" value="NZ_QLTT01000016.1"/>
</dbReference>
<dbReference type="Pfam" id="PF00145">
    <property type="entry name" value="DNA_methylase"/>
    <property type="match status" value="1"/>
</dbReference>
<dbReference type="InterPro" id="IPR029063">
    <property type="entry name" value="SAM-dependent_MTases_sf"/>
</dbReference>
<gene>
    <name evidence="8" type="ORF">C8D87_11615</name>
</gene>
<keyword evidence="9" id="KW-1185">Reference proteome</keyword>
<evidence type="ECO:0000256" key="4">
    <source>
        <dbReference type="ARBA" id="ARBA00022691"/>
    </source>
</evidence>
<protein>
    <recommendedName>
        <fullName evidence="1">DNA (cytosine-5-)-methyltransferase</fullName>
        <ecNumber evidence="1">2.1.1.37</ecNumber>
    </recommendedName>
</protein>
<sequence>MSTRTAPDLSVRSSAGPVLGSLCTGYGGLDLGVLAAFGGGHIAWCSDFDPQVQEVLAARMPGVPNLGDLRLVDWTAVDPVDVLTVGFPCQEISAAGQRKGIQKGTRSGVWIDVVACIRVLRPQFVIVENVAALRWRNGGLHRVLGDLAAARYDAIWRSVRASDVGAPHRRERVFLLAWPAVSNTTSSRRRQPRARRSRSTPCPRPPGESARRRQRDACHGPANSTWLQAQVNAVVQGNSSSTPPRSRTNWRAFSEVVTRWENVTGRATPHPTVPGTHGGPVLSPAFVEHLMGLPAGWLTEVPLLRVNHLRILGNGVVPHQAALAVSMLLDDFRQVVHVSTAGRAA</sequence>
<reference evidence="8 9" key="1">
    <citation type="submission" date="2018-06" db="EMBL/GenBank/DDBJ databases">
        <title>Genomic Encyclopedia of Type Strains, Phase IV (KMG-IV): sequencing the most valuable type-strain genomes for metagenomic binning, comparative biology and taxonomic classification.</title>
        <authorList>
            <person name="Goeker M."/>
        </authorList>
    </citation>
    <scope>NUCLEOTIDE SEQUENCE [LARGE SCALE GENOMIC DNA]</scope>
    <source>
        <strain evidence="8 9">DSM 45479</strain>
    </source>
</reference>
<dbReference type="Proteomes" id="UP000248714">
    <property type="component" value="Unassembled WGS sequence"/>
</dbReference>
<feature type="compositionally biased region" description="Basic residues" evidence="7">
    <location>
        <begin position="187"/>
        <end position="198"/>
    </location>
</feature>
<evidence type="ECO:0000256" key="1">
    <source>
        <dbReference type="ARBA" id="ARBA00011975"/>
    </source>
</evidence>
<proteinExistence type="inferred from homology"/>
<dbReference type="PRINTS" id="PR00105">
    <property type="entry name" value="C5METTRFRASE"/>
</dbReference>
<evidence type="ECO:0000256" key="5">
    <source>
        <dbReference type="ARBA" id="ARBA00022747"/>
    </source>
</evidence>
<dbReference type="PROSITE" id="PS00094">
    <property type="entry name" value="C5_MTASE_1"/>
    <property type="match status" value="1"/>
</dbReference>
<accession>A0ABX9DXN7</accession>
<evidence type="ECO:0000313" key="9">
    <source>
        <dbReference type="Proteomes" id="UP000248714"/>
    </source>
</evidence>
<dbReference type="EMBL" id="QLTT01000016">
    <property type="protein sequence ID" value="RAS58962.1"/>
    <property type="molecule type" value="Genomic_DNA"/>
</dbReference>
<comment type="similarity">
    <text evidence="6">Belongs to the class I-like SAM-binding methyltransferase superfamily. C5-methyltransferase family.</text>
</comment>
<keyword evidence="3 6" id="KW-0808">Transferase</keyword>
<comment type="caution">
    <text evidence="8">The sequence shown here is derived from an EMBL/GenBank/DDBJ whole genome shotgun (WGS) entry which is preliminary data.</text>
</comment>
<dbReference type="PANTHER" id="PTHR10629">
    <property type="entry name" value="CYTOSINE-SPECIFIC METHYLTRANSFERASE"/>
    <property type="match status" value="1"/>
</dbReference>
<evidence type="ECO:0000256" key="7">
    <source>
        <dbReference type="SAM" id="MobiDB-lite"/>
    </source>
</evidence>
<feature type="active site" evidence="6">
    <location>
        <position position="89"/>
    </location>
</feature>
<evidence type="ECO:0000256" key="3">
    <source>
        <dbReference type="ARBA" id="ARBA00022679"/>
    </source>
</evidence>
<keyword evidence="4 6" id="KW-0949">S-adenosyl-L-methionine</keyword>
<dbReference type="InterPro" id="IPR001525">
    <property type="entry name" value="C5_MeTfrase"/>
</dbReference>
<dbReference type="SUPFAM" id="SSF53335">
    <property type="entry name" value="S-adenosyl-L-methionine-dependent methyltransferases"/>
    <property type="match status" value="1"/>
</dbReference>